<dbReference type="eggNOG" id="COG0152">
    <property type="taxonomic scope" value="Bacteria"/>
</dbReference>
<dbReference type="PANTHER" id="PTHR43700">
    <property type="entry name" value="PHOSPHORIBOSYLAMINOIMIDAZOLE-SUCCINOCARBOXAMIDE SYNTHASE"/>
    <property type="match status" value="1"/>
</dbReference>
<dbReference type="NCBIfam" id="NF010568">
    <property type="entry name" value="PRK13961.1"/>
    <property type="match status" value="1"/>
</dbReference>
<keyword evidence="4 8" id="KW-0547">Nucleotide-binding</keyword>
<evidence type="ECO:0000256" key="2">
    <source>
        <dbReference type="ARBA" id="ARBA00010190"/>
    </source>
</evidence>
<evidence type="ECO:0000256" key="1">
    <source>
        <dbReference type="ARBA" id="ARBA00004672"/>
    </source>
</evidence>
<dbReference type="InterPro" id="IPR028923">
    <property type="entry name" value="SAICAR_synt/ADE2_N"/>
</dbReference>
<dbReference type="KEGG" id="pbs:Plabr_1251"/>
<evidence type="ECO:0000256" key="7">
    <source>
        <dbReference type="ARBA" id="ARBA00048475"/>
    </source>
</evidence>
<dbReference type="PROSITE" id="PS01057">
    <property type="entry name" value="SAICAR_SYNTHETASE_1"/>
    <property type="match status" value="1"/>
</dbReference>
<dbReference type="AlphaFoldDB" id="F0SMP5"/>
<keyword evidence="11" id="KW-1185">Reference proteome</keyword>
<dbReference type="UniPathway" id="UPA00074">
    <property type="reaction ID" value="UER00131"/>
</dbReference>
<keyword evidence="6 8" id="KW-0067">ATP-binding</keyword>
<evidence type="ECO:0000256" key="4">
    <source>
        <dbReference type="ARBA" id="ARBA00022741"/>
    </source>
</evidence>
<dbReference type="HOGENOM" id="CLU_045637_0_2_0"/>
<dbReference type="HAMAP" id="MF_00137">
    <property type="entry name" value="SAICAR_synth"/>
    <property type="match status" value="1"/>
</dbReference>
<dbReference type="NCBIfam" id="TIGR00081">
    <property type="entry name" value="purC"/>
    <property type="match status" value="1"/>
</dbReference>
<dbReference type="PANTHER" id="PTHR43700:SF1">
    <property type="entry name" value="PHOSPHORIBOSYLAMINOIMIDAZOLE-SUCCINOCARBOXAMIDE SYNTHASE"/>
    <property type="match status" value="1"/>
</dbReference>
<dbReference type="EC" id="6.3.2.6" evidence="8"/>
<sequence length="302" mass="33826">MSTLLQSEIAGLPKRSGKVRDVYDLGDSLLIVATDRISAFDWILPNGIPEKGRILTQLSLHWFKLLGVENHLISTDPSLLPLPPGTDVDALQGRSMIVRKSEVIPIECVVRGYLAGSGWVDYQKNRTVSGVELPAGLQESEKLPEPIFTPSTKAEEGHDMPISLEAVSEQIGGDVAEDLKQRSIAIYQKAADYAREHGLILADTKFEFGFWKATPEEQPRIILIDEVLTPDSSRYWPADDYEVGRSQNSFDKQYVRDWLLQTDWDRNSPPPQLPDDVVANTAAKYREAYQLLTGREFVSLCE</sequence>
<keyword evidence="3 8" id="KW-0436">Ligase</keyword>
<dbReference type="CDD" id="cd01414">
    <property type="entry name" value="SAICAR_synt_Sc"/>
    <property type="match status" value="1"/>
</dbReference>
<evidence type="ECO:0000313" key="10">
    <source>
        <dbReference type="EMBL" id="ADY58864.1"/>
    </source>
</evidence>
<dbReference type="FunFam" id="3.30.470.20:FF:000015">
    <property type="entry name" value="Phosphoribosylaminoimidazole-succinocarboxamide synthase"/>
    <property type="match status" value="1"/>
</dbReference>
<gene>
    <name evidence="8" type="primary">purC</name>
    <name evidence="10" type="ordered locus">Plabr_1251</name>
</gene>
<dbReference type="GO" id="GO:0005524">
    <property type="term" value="F:ATP binding"/>
    <property type="evidence" value="ECO:0007669"/>
    <property type="project" value="UniProtKB-KW"/>
</dbReference>
<evidence type="ECO:0000256" key="6">
    <source>
        <dbReference type="ARBA" id="ARBA00022840"/>
    </source>
</evidence>
<accession>F0SMP5</accession>
<comment type="pathway">
    <text evidence="1 8">Purine metabolism; IMP biosynthesis via de novo pathway; 5-amino-1-(5-phospho-D-ribosyl)imidazole-4-carboxamide from 5-amino-1-(5-phospho-D-ribosyl)imidazole-4-carboxylate: step 1/2.</text>
</comment>
<dbReference type="STRING" id="756272.Plabr_1251"/>
<comment type="catalytic activity">
    <reaction evidence="7 8">
        <text>5-amino-1-(5-phospho-D-ribosyl)imidazole-4-carboxylate + L-aspartate + ATP = (2S)-2-[5-amino-1-(5-phospho-beta-D-ribosyl)imidazole-4-carboxamido]succinate + ADP + phosphate + 2 H(+)</text>
        <dbReference type="Rhea" id="RHEA:22628"/>
        <dbReference type="ChEBI" id="CHEBI:15378"/>
        <dbReference type="ChEBI" id="CHEBI:29991"/>
        <dbReference type="ChEBI" id="CHEBI:30616"/>
        <dbReference type="ChEBI" id="CHEBI:43474"/>
        <dbReference type="ChEBI" id="CHEBI:58443"/>
        <dbReference type="ChEBI" id="CHEBI:77657"/>
        <dbReference type="ChEBI" id="CHEBI:456216"/>
        <dbReference type="EC" id="6.3.2.6"/>
    </reaction>
</comment>
<dbReference type="GO" id="GO:0006189">
    <property type="term" value="P:'de novo' IMP biosynthetic process"/>
    <property type="evidence" value="ECO:0007669"/>
    <property type="project" value="UniProtKB-UniRule"/>
</dbReference>
<evidence type="ECO:0000256" key="3">
    <source>
        <dbReference type="ARBA" id="ARBA00022598"/>
    </source>
</evidence>
<dbReference type="Gene3D" id="3.30.200.20">
    <property type="entry name" value="Phosphorylase Kinase, domain 1"/>
    <property type="match status" value="1"/>
</dbReference>
<dbReference type="Pfam" id="PF01259">
    <property type="entry name" value="SAICAR_synt"/>
    <property type="match status" value="1"/>
</dbReference>
<dbReference type="PROSITE" id="PS01058">
    <property type="entry name" value="SAICAR_SYNTHETASE_2"/>
    <property type="match status" value="1"/>
</dbReference>
<dbReference type="GO" id="GO:0004639">
    <property type="term" value="F:phosphoribosylaminoimidazolesuccinocarboxamide synthase activity"/>
    <property type="evidence" value="ECO:0007669"/>
    <property type="project" value="UniProtKB-UniRule"/>
</dbReference>
<dbReference type="GO" id="GO:0005737">
    <property type="term" value="C:cytoplasm"/>
    <property type="evidence" value="ECO:0007669"/>
    <property type="project" value="TreeGrafter"/>
</dbReference>
<dbReference type="RefSeq" id="WP_013627597.1">
    <property type="nucleotide sequence ID" value="NC_015174.1"/>
</dbReference>
<evidence type="ECO:0000259" key="9">
    <source>
        <dbReference type="Pfam" id="PF01259"/>
    </source>
</evidence>
<proteinExistence type="inferred from homology"/>
<dbReference type="OrthoDB" id="9801549at2"/>
<dbReference type="InterPro" id="IPR001636">
    <property type="entry name" value="SAICAR_synth"/>
</dbReference>
<evidence type="ECO:0000256" key="8">
    <source>
        <dbReference type="HAMAP-Rule" id="MF_00137"/>
    </source>
</evidence>
<comment type="similarity">
    <text evidence="2 8">Belongs to the SAICAR synthetase family.</text>
</comment>
<dbReference type="Gene3D" id="3.30.470.20">
    <property type="entry name" value="ATP-grasp fold, B domain"/>
    <property type="match status" value="1"/>
</dbReference>
<organism evidence="10 11">
    <name type="scientific">Rubinisphaera brasiliensis (strain ATCC 49424 / DSM 5305 / JCM 21570 / IAM 15109 / NBRC 103401 / IFAM 1448)</name>
    <name type="common">Planctomyces brasiliensis</name>
    <dbReference type="NCBI Taxonomy" id="756272"/>
    <lineage>
        <taxon>Bacteria</taxon>
        <taxon>Pseudomonadati</taxon>
        <taxon>Planctomycetota</taxon>
        <taxon>Planctomycetia</taxon>
        <taxon>Planctomycetales</taxon>
        <taxon>Planctomycetaceae</taxon>
        <taxon>Rubinisphaera</taxon>
    </lineage>
</organism>
<reference evidence="11" key="1">
    <citation type="submission" date="2011-02" db="EMBL/GenBank/DDBJ databases">
        <title>The complete genome of Planctomyces brasiliensis DSM 5305.</title>
        <authorList>
            <person name="Lucas S."/>
            <person name="Copeland A."/>
            <person name="Lapidus A."/>
            <person name="Bruce D."/>
            <person name="Goodwin L."/>
            <person name="Pitluck S."/>
            <person name="Kyrpides N."/>
            <person name="Mavromatis K."/>
            <person name="Pagani I."/>
            <person name="Ivanova N."/>
            <person name="Ovchinnikova G."/>
            <person name="Lu M."/>
            <person name="Detter J.C."/>
            <person name="Han C."/>
            <person name="Land M."/>
            <person name="Hauser L."/>
            <person name="Markowitz V."/>
            <person name="Cheng J.-F."/>
            <person name="Hugenholtz P."/>
            <person name="Woyke T."/>
            <person name="Wu D."/>
            <person name="Tindall B."/>
            <person name="Pomrenke H.G."/>
            <person name="Brambilla E."/>
            <person name="Klenk H.-P."/>
            <person name="Eisen J.A."/>
        </authorList>
    </citation>
    <scope>NUCLEOTIDE SEQUENCE [LARGE SCALE GENOMIC DNA]</scope>
    <source>
        <strain evidence="11">ATCC 49424 / DSM 5305 / JCM 21570 / NBRC 103401 / IFAM 1448</strain>
    </source>
</reference>
<evidence type="ECO:0000313" key="11">
    <source>
        <dbReference type="Proteomes" id="UP000006860"/>
    </source>
</evidence>
<dbReference type="EMBL" id="CP002546">
    <property type="protein sequence ID" value="ADY58864.1"/>
    <property type="molecule type" value="Genomic_DNA"/>
</dbReference>
<keyword evidence="5 8" id="KW-0658">Purine biosynthesis</keyword>
<evidence type="ECO:0000256" key="5">
    <source>
        <dbReference type="ARBA" id="ARBA00022755"/>
    </source>
</evidence>
<name>F0SMP5_RUBBR</name>
<protein>
    <recommendedName>
        <fullName evidence="8">Phosphoribosylaminoimidazole-succinocarboxamide synthase</fullName>
        <ecNumber evidence="8">6.3.2.6</ecNumber>
    </recommendedName>
    <alternativeName>
        <fullName evidence="8">SAICAR synthetase</fullName>
    </alternativeName>
</protein>
<dbReference type="SUPFAM" id="SSF56104">
    <property type="entry name" value="SAICAR synthase-like"/>
    <property type="match status" value="1"/>
</dbReference>
<feature type="domain" description="SAICAR synthetase/ADE2 N-terminal" evidence="9">
    <location>
        <begin position="16"/>
        <end position="268"/>
    </location>
</feature>
<dbReference type="Proteomes" id="UP000006860">
    <property type="component" value="Chromosome"/>
</dbReference>
<dbReference type="InterPro" id="IPR018236">
    <property type="entry name" value="SAICAR_synthetase_CS"/>
</dbReference>